<name>A0A0P7CU72_9GAMM</name>
<dbReference type="EMBL" id="LJTC01000017">
    <property type="protein sequence ID" value="KPM78467.1"/>
    <property type="molecule type" value="Genomic_DNA"/>
</dbReference>
<feature type="transmembrane region" description="Helical" evidence="1">
    <location>
        <begin position="59"/>
        <end position="80"/>
    </location>
</feature>
<protein>
    <submittedName>
        <fullName evidence="2">Uncharacterized protein</fullName>
    </submittedName>
</protein>
<reference evidence="3 5" key="2">
    <citation type="submission" date="2023-01" db="EMBL/GenBank/DDBJ databases">
        <title>Trichodesmium-associated heterotrophic epibiont bacteria.</title>
        <authorList>
            <person name="Cleveland C.S."/>
            <person name="Webb E.A."/>
        </authorList>
    </citation>
    <scope>NUCLEOTIDE SEQUENCE [LARGE SCALE GENOMIC DNA]</scope>
    <source>
        <strain evidence="3 5">USCH2</strain>
    </source>
</reference>
<gene>
    <name evidence="2" type="ORF">AOG27_19615</name>
    <name evidence="3" type="ORF">PQI24_02200</name>
</gene>
<comment type="caution">
    <text evidence="2">The sequence shown here is derived from an EMBL/GenBank/DDBJ whole genome shotgun (WGS) entry which is preliminary data.</text>
</comment>
<evidence type="ECO:0000256" key="1">
    <source>
        <dbReference type="SAM" id="Phobius"/>
    </source>
</evidence>
<keyword evidence="1" id="KW-0812">Transmembrane</keyword>
<evidence type="ECO:0000313" key="5">
    <source>
        <dbReference type="Proteomes" id="UP001377972"/>
    </source>
</evidence>
<dbReference type="EMBL" id="JAQPZS010000001">
    <property type="protein sequence ID" value="MEJ6494823.1"/>
    <property type="molecule type" value="Genomic_DNA"/>
</dbReference>
<dbReference type="PATRIC" id="fig|570156.3.peg.1850"/>
<feature type="transmembrane region" description="Helical" evidence="1">
    <location>
        <begin position="6"/>
        <end position="25"/>
    </location>
</feature>
<keyword evidence="1" id="KW-0472">Membrane</keyword>
<keyword evidence="5" id="KW-1185">Reference proteome</keyword>
<dbReference type="RefSeq" id="WP_054554692.1">
    <property type="nucleotide sequence ID" value="NZ_JAQPZS010000001.1"/>
</dbReference>
<accession>A0A0P7CU72</accession>
<dbReference type="AlphaFoldDB" id="A0A0P7CU72"/>
<reference evidence="2 4" key="1">
    <citation type="submission" date="2015-09" db="EMBL/GenBank/DDBJ databases">
        <title>Draft Genome Sequence of Pseudoalteromonas lipolytica UCD-48B.</title>
        <authorList>
            <person name="Krusor M."/>
            <person name="Coil D.A."/>
            <person name="Lang J.M."/>
            <person name="Eisen J.A."/>
            <person name="Alexiev A."/>
        </authorList>
    </citation>
    <scope>NUCLEOTIDE SEQUENCE [LARGE SCALE GENOMIC DNA]</scope>
    <source>
        <strain evidence="2 4">UCD-48B</strain>
    </source>
</reference>
<evidence type="ECO:0000313" key="4">
    <source>
        <dbReference type="Proteomes" id="UP000050378"/>
    </source>
</evidence>
<evidence type="ECO:0000313" key="3">
    <source>
        <dbReference type="EMBL" id="MEJ6494823.1"/>
    </source>
</evidence>
<dbReference type="Proteomes" id="UP001377972">
    <property type="component" value="Unassembled WGS sequence"/>
</dbReference>
<dbReference type="Proteomes" id="UP000050378">
    <property type="component" value="Unassembled WGS sequence"/>
</dbReference>
<organism evidence="2 4">
    <name type="scientific">Pseudoalteromonas lipolytica</name>
    <dbReference type="NCBI Taxonomy" id="570156"/>
    <lineage>
        <taxon>Bacteria</taxon>
        <taxon>Pseudomonadati</taxon>
        <taxon>Pseudomonadota</taxon>
        <taxon>Gammaproteobacteria</taxon>
        <taxon>Alteromonadales</taxon>
        <taxon>Pseudoalteromonadaceae</taxon>
        <taxon>Pseudoalteromonas</taxon>
    </lineage>
</organism>
<evidence type="ECO:0000313" key="2">
    <source>
        <dbReference type="EMBL" id="KPM78467.1"/>
    </source>
</evidence>
<proteinExistence type="predicted"/>
<keyword evidence="1" id="KW-1133">Transmembrane helix</keyword>
<sequence length="81" mass="9079">MDYIVLLGFGIGGLYIYFAPTKKLLKIDFGLAKIYYRRAKDKGVGLNTARAYYNKLGEAFVFVSITGILIKLFFVLLSSVT</sequence>